<dbReference type="EMBL" id="SMKX01000005">
    <property type="protein sequence ID" value="TDD62686.1"/>
    <property type="molecule type" value="Genomic_DNA"/>
</dbReference>
<dbReference type="SUPFAM" id="SSF53474">
    <property type="entry name" value="alpha/beta-Hydrolases"/>
    <property type="match status" value="1"/>
</dbReference>
<reference evidence="4 5" key="1">
    <citation type="submission" date="2019-03" db="EMBL/GenBank/DDBJ databases">
        <title>Draft genome sequences of novel Actinobacteria.</title>
        <authorList>
            <person name="Sahin N."/>
            <person name="Ay H."/>
            <person name="Saygin H."/>
        </authorList>
    </citation>
    <scope>NUCLEOTIDE SEQUENCE [LARGE SCALE GENOMIC DNA]</scope>
    <source>
        <strain evidence="4 5">JCM 13523</strain>
    </source>
</reference>
<dbReference type="PANTHER" id="PTHR11487:SF0">
    <property type="entry name" value="S-ACYL FATTY ACID SYNTHASE THIOESTERASE, MEDIUM CHAIN"/>
    <property type="match status" value="1"/>
</dbReference>
<dbReference type="GO" id="GO:0008610">
    <property type="term" value="P:lipid biosynthetic process"/>
    <property type="evidence" value="ECO:0007669"/>
    <property type="project" value="TreeGrafter"/>
</dbReference>
<gene>
    <name evidence="4" type="ORF">E1263_02930</name>
</gene>
<evidence type="ECO:0000256" key="2">
    <source>
        <dbReference type="ARBA" id="ARBA00022801"/>
    </source>
</evidence>
<feature type="domain" description="Thioesterase TesA-like" evidence="3">
    <location>
        <begin position="22"/>
        <end position="240"/>
    </location>
</feature>
<accession>A0A4R4ZWE9</accession>
<comment type="similarity">
    <text evidence="1">Belongs to the thioesterase family.</text>
</comment>
<dbReference type="Proteomes" id="UP000295124">
    <property type="component" value="Unassembled WGS sequence"/>
</dbReference>
<evidence type="ECO:0000313" key="4">
    <source>
        <dbReference type="EMBL" id="TDD62686.1"/>
    </source>
</evidence>
<comment type="caution">
    <text evidence="4">The sequence shown here is derived from an EMBL/GenBank/DDBJ whole genome shotgun (WGS) entry which is preliminary data.</text>
</comment>
<dbReference type="GO" id="GO:0016787">
    <property type="term" value="F:hydrolase activity"/>
    <property type="evidence" value="ECO:0007669"/>
    <property type="project" value="UniProtKB-KW"/>
</dbReference>
<organism evidence="4 5">
    <name type="scientific">Kribbella antibiotica</name>
    <dbReference type="NCBI Taxonomy" id="190195"/>
    <lineage>
        <taxon>Bacteria</taxon>
        <taxon>Bacillati</taxon>
        <taxon>Actinomycetota</taxon>
        <taxon>Actinomycetes</taxon>
        <taxon>Propionibacteriales</taxon>
        <taxon>Kribbellaceae</taxon>
        <taxon>Kribbella</taxon>
    </lineage>
</organism>
<keyword evidence="2" id="KW-0378">Hydrolase</keyword>
<dbReference type="InterPro" id="IPR012223">
    <property type="entry name" value="TEII"/>
</dbReference>
<dbReference type="Pfam" id="PF00975">
    <property type="entry name" value="Thioesterase"/>
    <property type="match status" value="1"/>
</dbReference>
<dbReference type="AlphaFoldDB" id="A0A4R4ZWE9"/>
<dbReference type="PANTHER" id="PTHR11487">
    <property type="entry name" value="THIOESTERASE"/>
    <property type="match status" value="1"/>
</dbReference>
<sequence length="245" mass="27289">MGVSTTWIRSRAPRPAARLRLICLPHAGGAANFFQDWHARIPDDIEVLAVQYPGRWERTGEPLLESMDELAAAVAAEIRPLADRPIAVFGHSMGSIAAYEVTRRLAEWGIEPAHLFVSGRYPPSEQKTSSVVHLLDDDGLAEELIRLGGMPAELLADQDMRDYFLPIIRSDYRLIETYQWSPGPEPKAPMTILYGDSDANIGAEQAERWRAHSAGEVTVRRFPGGHFYLVPQRDAVLEYVVATLS</sequence>
<dbReference type="InterPro" id="IPR029058">
    <property type="entry name" value="AB_hydrolase_fold"/>
</dbReference>
<evidence type="ECO:0000259" key="3">
    <source>
        <dbReference type="SMART" id="SM00824"/>
    </source>
</evidence>
<dbReference type="OrthoDB" id="4169718at2"/>
<protein>
    <submittedName>
        <fullName evidence="4">Thioesterase</fullName>
    </submittedName>
</protein>
<dbReference type="SMART" id="SM00824">
    <property type="entry name" value="PKS_TE"/>
    <property type="match status" value="1"/>
</dbReference>
<dbReference type="InterPro" id="IPR020802">
    <property type="entry name" value="TesA-like"/>
</dbReference>
<keyword evidence="5" id="KW-1185">Reference proteome</keyword>
<evidence type="ECO:0000256" key="1">
    <source>
        <dbReference type="ARBA" id="ARBA00007169"/>
    </source>
</evidence>
<evidence type="ECO:0000313" key="5">
    <source>
        <dbReference type="Proteomes" id="UP000295124"/>
    </source>
</evidence>
<proteinExistence type="inferred from homology"/>
<name>A0A4R4ZWE9_9ACTN</name>
<dbReference type="InterPro" id="IPR001031">
    <property type="entry name" value="Thioesterase"/>
</dbReference>
<dbReference type="Gene3D" id="3.40.50.1820">
    <property type="entry name" value="alpha/beta hydrolase"/>
    <property type="match status" value="1"/>
</dbReference>